<feature type="non-terminal residue" evidence="3">
    <location>
        <position position="1"/>
    </location>
</feature>
<keyword evidence="4" id="KW-1185">Reference proteome</keyword>
<sequence length="168" mass="18870">LQQFQQKTVPPKTVGPILPAFRRTATLGRSNIALHLADHLFTRTRSNERPFSTTDVLFFVQSCLSNSVFIVDVIIFFAGPSAYQAITGALPDRFGGFLINTFTIQISHFLDGLIMALFNRKTRSIIFHPHKFVKVRIQSSRVITSRVVVPEISAHEIVTKFEGPERAS</sequence>
<keyword evidence="1" id="KW-0472">Membrane</keyword>
<dbReference type="OrthoDB" id="5859283at2759"/>
<dbReference type="Pfam" id="PF10328">
    <property type="entry name" value="7TM_GPCR_Srx"/>
    <property type="match status" value="1"/>
</dbReference>
<evidence type="ECO:0000256" key="1">
    <source>
        <dbReference type="SAM" id="Phobius"/>
    </source>
</evidence>
<evidence type="ECO:0000313" key="4">
    <source>
        <dbReference type="Proteomes" id="UP000053660"/>
    </source>
</evidence>
<keyword evidence="1" id="KW-0812">Transmembrane</keyword>
<reference evidence="3 4" key="1">
    <citation type="submission" date="2014-03" db="EMBL/GenBank/DDBJ databases">
        <title>Draft genome of the hookworm Oesophagostomum dentatum.</title>
        <authorList>
            <person name="Mitreva M."/>
        </authorList>
    </citation>
    <scope>NUCLEOTIDE SEQUENCE [LARGE SCALE GENOMIC DNA]</scope>
    <source>
        <strain evidence="3 4">OD-Hann</strain>
    </source>
</reference>
<proteinExistence type="predicted"/>
<gene>
    <name evidence="3" type="ORF">OESDEN_05942</name>
</gene>
<dbReference type="AlphaFoldDB" id="A0A0B1T9D4"/>
<feature type="transmembrane region" description="Helical" evidence="1">
    <location>
        <begin position="97"/>
        <end position="118"/>
    </location>
</feature>
<accession>A0A0B1T9D4</accession>
<evidence type="ECO:0000259" key="2">
    <source>
        <dbReference type="Pfam" id="PF10328"/>
    </source>
</evidence>
<feature type="domain" description="7TM GPCR serpentine receptor class x (Srx)" evidence="2">
    <location>
        <begin position="46"/>
        <end position="119"/>
    </location>
</feature>
<evidence type="ECO:0000313" key="3">
    <source>
        <dbReference type="EMBL" id="KHJ94133.1"/>
    </source>
</evidence>
<name>A0A0B1T9D4_OESDE</name>
<protein>
    <recommendedName>
        <fullName evidence="2">7TM GPCR serpentine receptor class x (Srx) domain-containing protein</fullName>
    </recommendedName>
</protein>
<feature type="transmembrane region" description="Helical" evidence="1">
    <location>
        <begin position="56"/>
        <end position="77"/>
    </location>
</feature>
<keyword evidence="1" id="KW-1133">Transmembrane helix</keyword>
<dbReference type="EMBL" id="KN550450">
    <property type="protein sequence ID" value="KHJ94133.1"/>
    <property type="molecule type" value="Genomic_DNA"/>
</dbReference>
<dbReference type="Proteomes" id="UP000053660">
    <property type="component" value="Unassembled WGS sequence"/>
</dbReference>
<dbReference type="InterPro" id="IPR019430">
    <property type="entry name" value="7TM_GPCR_serpentine_rcpt_Srx"/>
</dbReference>
<organism evidence="3 4">
    <name type="scientific">Oesophagostomum dentatum</name>
    <name type="common">Nodular worm</name>
    <dbReference type="NCBI Taxonomy" id="61180"/>
    <lineage>
        <taxon>Eukaryota</taxon>
        <taxon>Metazoa</taxon>
        <taxon>Ecdysozoa</taxon>
        <taxon>Nematoda</taxon>
        <taxon>Chromadorea</taxon>
        <taxon>Rhabditida</taxon>
        <taxon>Rhabditina</taxon>
        <taxon>Rhabditomorpha</taxon>
        <taxon>Strongyloidea</taxon>
        <taxon>Strongylidae</taxon>
        <taxon>Oesophagostomum</taxon>
    </lineage>
</organism>